<dbReference type="RefSeq" id="WP_006400764.1">
    <property type="nucleotide sequence ID" value="NC_010084.1"/>
</dbReference>
<gene>
    <name evidence="1" type="ordered locus">BMULJ_00858</name>
</gene>
<dbReference type="AlphaFoldDB" id="A0A0H3KCT6"/>
<reference evidence="1 2" key="1">
    <citation type="submission" date="2007-04" db="EMBL/GenBank/DDBJ databases">
        <title>Complete genome sequence of Burkholderia multivorans ATCC 17616.</title>
        <authorList>
            <person name="Ohtsubo Y."/>
            <person name="Yamashita A."/>
            <person name="Kurokawa K."/>
            <person name="Takami H."/>
            <person name="Yuhara S."/>
            <person name="Nishiyama E."/>
            <person name="Endo R."/>
            <person name="Miyazaki R."/>
            <person name="Ono A."/>
            <person name="Yano K."/>
            <person name="Ito M."/>
            <person name="Sota M."/>
            <person name="Yuji N."/>
            <person name="Hattori M."/>
            <person name="Tsuda M."/>
        </authorList>
    </citation>
    <scope>NUCLEOTIDE SEQUENCE [LARGE SCALE GENOMIC DNA]</scope>
    <source>
        <strain evidence="2">ATCC 17616 / 249</strain>
    </source>
</reference>
<dbReference type="eggNOG" id="ENOG503176F">
    <property type="taxonomic scope" value="Bacteria"/>
</dbReference>
<evidence type="ECO:0008006" key="3">
    <source>
        <dbReference type="Google" id="ProtNLM"/>
    </source>
</evidence>
<dbReference type="KEGG" id="bmj:BMULJ_00858"/>
<protein>
    <recommendedName>
        <fullName evidence="3">Bacteriophage protein</fullName>
    </recommendedName>
</protein>
<sequence>MQTETFSEYRSCAIRTVVTTEEDGRYTAAAIVADRDGETRTLGVEGNFAESDEARDRAMELAIAWIQQRSIVSERCVRHA</sequence>
<organism evidence="1 2">
    <name type="scientific">Burkholderia multivorans (strain ATCC 17616 / 249)</name>
    <dbReference type="NCBI Taxonomy" id="395019"/>
    <lineage>
        <taxon>Bacteria</taxon>
        <taxon>Pseudomonadati</taxon>
        <taxon>Pseudomonadota</taxon>
        <taxon>Betaproteobacteria</taxon>
        <taxon>Burkholderiales</taxon>
        <taxon>Burkholderiaceae</taxon>
        <taxon>Burkholderia</taxon>
        <taxon>Burkholderia cepacia complex</taxon>
    </lineage>
</organism>
<evidence type="ECO:0000313" key="1">
    <source>
        <dbReference type="EMBL" id="BAG42812.1"/>
    </source>
</evidence>
<proteinExistence type="predicted"/>
<keyword evidence="2" id="KW-1185">Reference proteome</keyword>
<dbReference type="Proteomes" id="UP000008815">
    <property type="component" value="Chromosome 1"/>
</dbReference>
<dbReference type="KEGG" id="bmu:Bmul_2382"/>
<dbReference type="HOGENOM" id="CLU_2583033_0_0_4"/>
<name>A0A0H3KCT6_BURM1</name>
<dbReference type="GeneID" id="89569289"/>
<evidence type="ECO:0000313" key="2">
    <source>
        <dbReference type="Proteomes" id="UP000008815"/>
    </source>
</evidence>
<accession>A0A0H3KCT6</accession>
<dbReference type="EMBL" id="AP009385">
    <property type="protein sequence ID" value="BAG42812.1"/>
    <property type="molecule type" value="Genomic_DNA"/>
</dbReference>